<dbReference type="AlphaFoldDB" id="A0A2G8TCU0"/>
<protein>
    <submittedName>
        <fullName evidence="2">Uncharacterized protein</fullName>
    </submittedName>
</protein>
<keyword evidence="3" id="KW-1185">Reference proteome</keyword>
<dbReference type="EMBL" id="PDOC01000010">
    <property type="protein sequence ID" value="PIL43871.1"/>
    <property type="molecule type" value="Genomic_DNA"/>
</dbReference>
<reference evidence="2 3" key="1">
    <citation type="submission" date="2017-10" db="EMBL/GenBank/DDBJ databases">
        <title>Massilia psychrophilum sp. nov., a novel purple-pigmented bacterium isolated from Tianshan glacier, Xinjiang Municipality, China.</title>
        <authorList>
            <person name="Wang H."/>
        </authorList>
    </citation>
    <scope>NUCLEOTIDE SEQUENCE [LARGE SCALE GENOMIC DNA]</scope>
    <source>
        <strain evidence="2 3">JCM 30074</strain>
    </source>
</reference>
<gene>
    <name evidence="2" type="ORF">CR105_16090</name>
</gene>
<evidence type="ECO:0000256" key="1">
    <source>
        <dbReference type="SAM" id="MobiDB-lite"/>
    </source>
</evidence>
<evidence type="ECO:0000313" key="2">
    <source>
        <dbReference type="EMBL" id="PIL43871.1"/>
    </source>
</evidence>
<evidence type="ECO:0000313" key="3">
    <source>
        <dbReference type="Proteomes" id="UP000230390"/>
    </source>
</evidence>
<sequence length="172" mass="18735">MTRDITSIRGRMDQCILEKHMNKIEIIKDIKKNQADINDGTKSATSERAPALEKPDTGKRIQAEIASVRRSSLEEKYGQFHEATIAASGSAAPLIEQMNRIYTMCSGLGVVLRIVAGNPVLEDAFDPEDSSSEPPLSNTAISRLVNMSAAMCEFISDEIDSSAATFNDRGQA</sequence>
<proteinExistence type="predicted"/>
<comment type="caution">
    <text evidence="2">The sequence shown here is derived from an EMBL/GenBank/DDBJ whole genome shotgun (WGS) entry which is preliminary data.</text>
</comment>
<organism evidence="2 3">
    <name type="scientific">Massilia eurypsychrophila</name>
    <dbReference type="NCBI Taxonomy" id="1485217"/>
    <lineage>
        <taxon>Bacteria</taxon>
        <taxon>Pseudomonadati</taxon>
        <taxon>Pseudomonadota</taxon>
        <taxon>Betaproteobacteria</taxon>
        <taxon>Burkholderiales</taxon>
        <taxon>Oxalobacteraceae</taxon>
        <taxon>Telluria group</taxon>
        <taxon>Massilia</taxon>
    </lineage>
</organism>
<name>A0A2G8TCU0_9BURK</name>
<accession>A0A2G8TCU0</accession>
<feature type="region of interest" description="Disordered" evidence="1">
    <location>
        <begin position="37"/>
        <end position="57"/>
    </location>
</feature>
<dbReference type="Proteomes" id="UP000230390">
    <property type="component" value="Unassembled WGS sequence"/>
</dbReference>